<organism evidence="5 6">
    <name type="scientific">Leersia perrieri</name>
    <dbReference type="NCBI Taxonomy" id="77586"/>
    <lineage>
        <taxon>Eukaryota</taxon>
        <taxon>Viridiplantae</taxon>
        <taxon>Streptophyta</taxon>
        <taxon>Embryophyta</taxon>
        <taxon>Tracheophyta</taxon>
        <taxon>Spermatophyta</taxon>
        <taxon>Magnoliopsida</taxon>
        <taxon>Liliopsida</taxon>
        <taxon>Poales</taxon>
        <taxon>Poaceae</taxon>
        <taxon>BOP clade</taxon>
        <taxon>Oryzoideae</taxon>
        <taxon>Oryzeae</taxon>
        <taxon>Oryzinae</taxon>
        <taxon>Leersia</taxon>
    </lineage>
</organism>
<dbReference type="PANTHER" id="PTHR47841:SF2">
    <property type="entry name" value="OS07G0609800 PROTEIN"/>
    <property type="match status" value="1"/>
</dbReference>
<keyword evidence="3" id="KW-0862">Zinc</keyword>
<dbReference type="Gene3D" id="3.30.60.20">
    <property type="match status" value="1"/>
</dbReference>
<dbReference type="HOGENOM" id="CLU_084328_1_0_1"/>
<proteinExistence type="predicted"/>
<keyword evidence="6" id="KW-1185">Reference proteome</keyword>
<name>A0A0D9X1D7_9ORYZ</name>
<protein>
    <recommendedName>
        <fullName evidence="4">Phorbol-ester/DAG-type domain-containing protein</fullName>
    </recommendedName>
</protein>
<dbReference type="GO" id="GO:0046872">
    <property type="term" value="F:metal ion binding"/>
    <property type="evidence" value="ECO:0007669"/>
    <property type="project" value="UniProtKB-KW"/>
</dbReference>
<dbReference type="InterPro" id="IPR004146">
    <property type="entry name" value="DC1"/>
</dbReference>
<keyword evidence="2" id="KW-0677">Repeat</keyword>
<accession>A0A0D9X1D7</accession>
<dbReference type="AlphaFoldDB" id="A0A0D9X1D7"/>
<evidence type="ECO:0000259" key="4">
    <source>
        <dbReference type="PROSITE" id="PS50081"/>
    </source>
</evidence>
<dbReference type="SUPFAM" id="SSF57889">
    <property type="entry name" value="Cysteine-rich domain"/>
    <property type="match status" value="1"/>
</dbReference>
<reference evidence="5" key="3">
    <citation type="submission" date="2015-04" db="UniProtKB">
        <authorList>
            <consortium name="EnsemblPlants"/>
        </authorList>
    </citation>
    <scope>IDENTIFICATION</scope>
</reference>
<dbReference type="eggNOG" id="ENOG502RYP3">
    <property type="taxonomic scope" value="Eukaryota"/>
</dbReference>
<reference evidence="5 6" key="1">
    <citation type="submission" date="2012-08" db="EMBL/GenBank/DDBJ databases">
        <title>Oryza genome evolution.</title>
        <authorList>
            <person name="Wing R.A."/>
        </authorList>
    </citation>
    <scope>NUCLEOTIDE SEQUENCE</scope>
</reference>
<evidence type="ECO:0000313" key="5">
    <source>
        <dbReference type="EnsemblPlants" id="LPERR07G18980.1"/>
    </source>
</evidence>
<dbReference type="InterPro" id="IPR046349">
    <property type="entry name" value="C1-like_sf"/>
</dbReference>
<dbReference type="InterPro" id="IPR002219">
    <property type="entry name" value="PKC_DAG/PE"/>
</dbReference>
<feature type="domain" description="Phorbol-ester/DAG-type" evidence="4">
    <location>
        <begin position="13"/>
        <end position="63"/>
    </location>
</feature>
<evidence type="ECO:0000256" key="3">
    <source>
        <dbReference type="ARBA" id="ARBA00022833"/>
    </source>
</evidence>
<evidence type="ECO:0000256" key="2">
    <source>
        <dbReference type="ARBA" id="ARBA00022737"/>
    </source>
</evidence>
<dbReference type="Proteomes" id="UP000032180">
    <property type="component" value="Chromosome 7"/>
</dbReference>
<evidence type="ECO:0000256" key="1">
    <source>
        <dbReference type="ARBA" id="ARBA00022723"/>
    </source>
</evidence>
<dbReference type="Pfam" id="PF03107">
    <property type="entry name" value="C1_2"/>
    <property type="match status" value="2"/>
</dbReference>
<keyword evidence="1" id="KW-0479">Metal-binding</keyword>
<evidence type="ECO:0000313" key="6">
    <source>
        <dbReference type="Proteomes" id="UP000032180"/>
    </source>
</evidence>
<dbReference type="PROSITE" id="PS50081">
    <property type="entry name" value="ZF_DAG_PE_2"/>
    <property type="match status" value="1"/>
</dbReference>
<reference evidence="6" key="2">
    <citation type="submission" date="2013-12" db="EMBL/GenBank/DDBJ databases">
        <authorList>
            <person name="Yu Y."/>
            <person name="Lee S."/>
            <person name="de Baynast K."/>
            <person name="Wissotski M."/>
            <person name="Liu L."/>
            <person name="Talag J."/>
            <person name="Goicoechea J."/>
            <person name="Angelova A."/>
            <person name="Jetty R."/>
            <person name="Kudrna D."/>
            <person name="Golser W."/>
            <person name="Rivera L."/>
            <person name="Zhang J."/>
            <person name="Wing R."/>
        </authorList>
    </citation>
    <scope>NUCLEOTIDE SEQUENCE</scope>
</reference>
<dbReference type="PANTHER" id="PTHR47841">
    <property type="entry name" value="DIACYLGLYCEROL KINASE THETA-LIKE-RELATED"/>
    <property type="match status" value="1"/>
</dbReference>
<sequence>MEADHRKHFAHPEHPLLKTHYDSKSTKICDICHAKLSGLVGYRCNDCDFDIHEACADYFKETVSFFAHPWHTLTLSRIPDGTIKWSCNICRESCPPGMLVYRCIKCNFDVHPLCTLLPQTIRSPLHPKHDLNMVPGSGRCSGCCKDLNIWHYRCGFCLYKSHIGCAVSGTPPISAQNTTAVGQNRITSVAKFLLKTSFVIAINAATDGRALPVLNVLEAALVD</sequence>
<dbReference type="Gramene" id="LPERR07G18980.1">
    <property type="protein sequence ID" value="LPERR07G18980.1"/>
    <property type="gene ID" value="LPERR07G18980"/>
</dbReference>
<dbReference type="EnsemblPlants" id="LPERR07G18980.1">
    <property type="protein sequence ID" value="LPERR07G18980.1"/>
    <property type="gene ID" value="LPERR07G18980"/>
</dbReference>